<dbReference type="STRING" id="1514971.AUR64_00680"/>
<comment type="caution">
    <text evidence="2">The sequence shown here is derived from an EMBL/GenBank/DDBJ whole genome shotgun (WGS) entry which is preliminary data.</text>
</comment>
<name>A0A0W1R4P1_9EURY</name>
<proteinExistence type="predicted"/>
<evidence type="ECO:0000313" key="3">
    <source>
        <dbReference type="Proteomes" id="UP000054387"/>
    </source>
</evidence>
<gene>
    <name evidence="2" type="ORF">AUR64_00680</name>
</gene>
<protein>
    <submittedName>
        <fullName evidence="2">Conditioned medium-induced protein 4</fullName>
    </submittedName>
</protein>
<dbReference type="EMBL" id="LOPU01000034">
    <property type="protein sequence ID" value="KTG08125.1"/>
    <property type="molecule type" value="Genomic_DNA"/>
</dbReference>
<dbReference type="OrthoDB" id="146450at2157"/>
<dbReference type="RefSeq" id="WP_058583207.1">
    <property type="nucleotide sequence ID" value="NZ_LOPU01000034.1"/>
</dbReference>
<keyword evidence="3" id="KW-1185">Reference proteome</keyword>
<dbReference type="AlphaFoldDB" id="A0A0W1R4P1"/>
<evidence type="ECO:0000256" key="1">
    <source>
        <dbReference type="SAM" id="MobiDB-lite"/>
    </source>
</evidence>
<organism evidence="2 3">
    <name type="scientific">Haloprofundus marisrubri</name>
    <dbReference type="NCBI Taxonomy" id="1514971"/>
    <lineage>
        <taxon>Archaea</taxon>
        <taxon>Methanobacteriati</taxon>
        <taxon>Methanobacteriota</taxon>
        <taxon>Stenosarchaea group</taxon>
        <taxon>Halobacteria</taxon>
        <taxon>Halobacteriales</taxon>
        <taxon>Haloferacaceae</taxon>
        <taxon>Haloprofundus</taxon>
    </lineage>
</organism>
<reference evidence="2 3" key="1">
    <citation type="submission" date="2015-12" db="EMBL/GenBank/DDBJ databases">
        <title>Haloprofundus marisrubri gen. nov., sp. nov., an extremely halophilic archaeon isolated from the Discovery deep brine-seawater interface in the Red Sea.</title>
        <authorList>
            <person name="Zhang G."/>
            <person name="Stingl U."/>
            <person name="Rashid M."/>
        </authorList>
    </citation>
    <scope>NUCLEOTIDE SEQUENCE [LARGE SCALE GENOMIC DNA]</scope>
    <source>
        <strain evidence="2 3">SB9</strain>
    </source>
</reference>
<dbReference type="Proteomes" id="UP000054387">
    <property type="component" value="Unassembled WGS sequence"/>
</dbReference>
<sequence length="199" mass="22591">MDEKTAELRDIFIDATGSDTVTESQDEKRGSLTEDEEAVERRLDELVTTMRSRYEFTSDLETETLVAVVRGFYDEQSDEQLAAELDVDESAVFDARMDLHLVNDADRESPFALDELRTLVVNDVPMRDRAVELDSDEATVGRYSAIIEADQRSTRANDRFRDEFAELLTDSDLSTRLAETAREDGLRDATEDIETNVSF</sequence>
<evidence type="ECO:0000313" key="2">
    <source>
        <dbReference type="EMBL" id="KTG08125.1"/>
    </source>
</evidence>
<accession>A0A0W1R4P1</accession>
<feature type="region of interest" description="Disordered" evidence="1">
    <location>
        <begin position="12"/>
        <end position="37"/>
    </location>
</feature>